<dbReference type="Pfam" id="PF02485">
    <property type="entry name" value="Branch"/>
    <property type="match status" value="1"/>
</dbReference>
<dbReference type="Gramene" id="ONK79159">
    <property type="protein sequence ID" value="ONK79159"/>
    <property type="gene ID" value="A4U43_C01F3530"/>
</dbReference>
<proteinExistence type="predicted"/>
<protein>
    <recommendedName>
        <fullName evidence="9">Core-2/I-branching beta-1,6-N-acetylglucosaminyltransferase family protein</fullName>
    </recommendedName>
</protein>
<gene>
    <name evidence="7" type="ORF">A4U43_C01F3530</name>
</gene>
<keyword evidence="3" id="KW-0808">Transferase</keyword>
<evidence type="ECO:0000256" key="1">
    <source>
        <dbReference type="ARBA" id="ARBA00004606"/>
    </source>
</evidence>
<dbReference type="GO" id="GO:0016020">
    <property type="term" value="C:membrane"/>
    <property type="evidence" value="ECO:0007669"/>
    <property type="project" value="UniProtKB-SubCell"/>
</dbReference>
<sequence>MIKKRVSSSNSLQNQLWVLFRLVISLSVIACVLALLKIHSQTISPLPAAAVVRSEEEFVGNPKVAFLFLARAGLPLDFIWHALFQNAEEGSFSIYVHSSPGFVFDESTTRSPFFFGRQVENSIQVAWGEASMIEAERILLRKALEDPANQRFVLLSESCVPLYNFSYIYNYLMSSSKSFVDSFLDKKDDKKDGRYNPKMSPTIPKDKWRKGSQWITLVRKHAAVITADNIVFPIFRKHCKRRPDLDLEGKQNARKIVQKEHNCIPDEHYVQTLLSMSELEDELERRTLTYTSWNQSKNGKGKQNWHPTTFQYETASPEHIKQIKDIRNVYYETEFRTEWCQSNSTLVPCFLFARKFTRGAATRLLTEGVVGPFDASSLLLQSSTR</sequence>
<keyword evidence="6" id="KW-0812">Transmembrane</keyword>
<keyword evidence="8" id="KW-1185">Reference proteome</keyword>
<keyword evidence="4 6" id="KW-0472">Membrane</keyword>
<evidence type="ECO:0000313" key="8">
    <source>
        <dbReference type="Proteomes" id="UP000243459"/>
    </source>
</evidence>
<dbReference type="GO" id="GO:0016757">
    <property type="term" value="F:glycosyltransferase activity"/>
    <property type="evidence" value="ECO:0007669"/>
    <property type="project" value="UniProtKB-KW"/>
</dbReference>
<name>A0A5P1FQ90_ASPOF</name>
<dbReference type="OrthoDB" id="191334at2759"/>
<evidence type="ECO:0000256" key="6">
    <source>
        <dbReference type="SAM" id="Phobius"/>
    </source>
</evidence>
<dbReference type="EMBL" id="CM007381">
    <property type="protein sequence ID" value="ONK79159.1"/>
    <property type="molecule type" value="Genomic_DNA"/>
</dbReference>
<accession>A0A5P1FQ90</accession>
<feature type="transmembrane region" description="Helical" evidence="6">
    <location>
        <begin position="16"/>
        <end position="36"/>
    </location>
</feature>
<evidence type="ECO:0000256" key="3">
    <source>
        <dbReference type="ARBA" id="ARBA00022679"/>
    </source>
</evidence>
<evidence type="ECO:0008006" key="9">
    <source>
        <dbReference type="Google" id="ProtNLM"/>
    </source>
</evidence>
<dbReference type="InterPro" id="IPR003406">
    <property type="entry name" value="Glyco_trans_14"/>
</dbReference>
<reference evidence="8" key="1">
    <citation type="journal article" date="2017" name="Nat. Commun.">
        <title>The asparagus genome sheds light on the origin and evolution of a young Y chromosome.</title>
        <authorList>
            <person name="Harkess A."/>
            <person name="Zhou J."/>
            <person name="Xu C."/>
            <person name="Bowers J.E."/>
            <person name="Van der Hulst R."/>
            <person name="Ayyampalayam S."/>
            <person name="Mercati F."/>
            <person name="Riccardi P."/>
            <person name="McKain M.R."/>
            <person name="Kakrana A."/>
            <person name="Tang H."/>
            <person name="Ray J."/>
            <person name="Groenendijk J."/>
            <person name="Arikit S."/>
            <person name="Mathioni S.M."/>
            <person name="Nakano M."/>
            <person name="Shan H."/>
            <person name="Telgmann-Rauber A."/>
            <person name="Kanno A."/>
            <person name="Yue Z."/>
            <person name="Chen H."/>
            <person name="Li W."/>
            <person name="Chen Y."/>
            <person name="Xu X."/>
            <person name="Zhang Y."/>
            <person name="Luo S."/>
            <person name="Chen H."/>
            <person name="Gao J."/>
            <person name="Mao Z."/>
            <person name="Pires J.C."/>
            <person name="Luo M."/>
            <person name="Kudrna D."/>
            <person name="Wing R.A."/>
            <person name="Meyers B.C."/>
            <person name="Yi K."/>
            <person name="Kong H."/>
            <person name="Lavrijsen P."/>
            <person name="Sunseri F."/>
            <person name="Falavigna A."/>
            <person name="Ye Y."/>
            <person name="Leebens-Mack J.H."/>
            <person name="Chen G."/>
        </authorList>
    </citation>
    <scope>NUCLEOTIDE SEQUENCE [LARGE SCALE GENOMIC DNA]</scope>
    <source>
        <strain evidence="8">cv. DH0086</strain>
    </source>
</reference>
<evidence type="ECO:0000313" key="7">
    <source>
        <dbReference type="EMBL" id="ONK79159.1"/>
    </source>
</evidence>
<organism evidence="7 8">
    <name type="scientific">Asparagus officinalis</name>
    <name type="common">Garden asparagus</name>
    <dbReference type="NCBI Taxonomy" id="4686"/>
    <lineage>
        <taxon>Eukaryota</taxon>
        <taxon>Viridiplantae</taxon>
        <taxon>Streptophyta</taxon>
        <taxon>Embryophyta</taxon>
        <taxon>Tracheophyta</taxon>
        <taxon>Spermatophyta</taxon>
        <taxon>Magnoliopsida</taxon>
        <taxon>Liliopsida</taxon>
        <taxon>Asparagales</taxon>
        <taxon>Asparagaceae</taxon>
        <taxon>Asparagoideae</taxon>
        <taxon>Asparagus</taxon>
    </lineage>
</organism>
<evidence type="ECO:0000256" key="5">
    <source>
        <dbReference type="ARBA" id="ARBA00023180"/>
    </source>
</evidence>
<evidence type="ECO:0000256" key="2">
    <source>
        <dbReference type="ARBA" id="ARBA00022676"/>
    </source>
</evidence>
<evidence type="ECO:0000256" key="4">
    <source>
        <dbReference type="ARBA" id="ARBA00023136"/>
    </source>
</evidence>
<dbReference type="OMA" id="KYEAKSW"/>
<keyword evidence="2" id="KW-0328">Glycosyltransferase</keyword>
<comment type="subcellular location">
    <subcellularLocation>
        <location evidence="1">Membrane</location>
        <topology evidence="1">Single-pass type II membrane protein</topology>
    </subcellularLocation>
</comment>
<dbReference type="Proteomes" id="UP000243459">
    <property type="component" value="Chromosome 1"/>
</dbReference>
<keyword evidence="5" id="KW-0325">Glycoprotein</keyword>
<dbReference type="PANTHER" id="PTHR31042:SF70">
    <property type="entry name" value="OS01G0695200 PROTEIN"/>
    <property type="match status" value="1"/>
</dbReference>
<dbReference type="AlphaFoldDB" id="A0A5P1FQ90"/>
<keyword evidence="6" id="KW-1133">Transmembrane helix</keyword>
<dbReference type="PANTHER" id="PTHR31042">
    <property type="entry name" value="CORE-2/I-BRANCHING BETA-1,6-N-ACETYLGLUCOSAMINYLTRANSFERASE FAMILY PROTEIN-RELATED"/>
    <property type="match status" value="1"/>
</dbReference>
<dbReference type="InterPro" id="IPR044174">
    <property type="entry name" value="BC10-like"/>
</dbReference>